<accession>A0A1G6Z941</accession>
<dbReference type="Proteomes" id="UP000199494">
    <property type="component" value="Unassembled WGS sequence"/>
</dbReference>
<evidence type="ECO:0000256" key="1">
    <source>
        <dbReference type="SAM" id="MobiDB-lite"/>
    </source>
</evidence>
<dbReference type="EMBL" id="FMZE01000015">
    <property type="protein sequence ID" value="SDD98296.1"/>
    <property type="molecule type" value="Genomic_DNA"/>
</dbReference>
<keyword evidence="3" id="KW-1185">Reference proteome</keyword>
<evidence type="ECO:0000313" key="3">
    <source>
        <dbReference type="Proteomes" id="UP000199494"/>
    </source>
</evidence>
<sequence length="110" mass="12275">MSGPSAATVYQSPRPAWIKVGTLLRLGIGPHPEGDRRGGMDVPAEAPGLVLESIPRTDVGGLLLVRYRLVTGDRQFDREMIHYIPDDLARRRGPSRRDRAERQPVRRTHG</sequence>
<reference evidence="2 3" key="1">
    <citation type="submission" date="2016-10" db="EMBL/GenBank/DDBJ databases">
        <authorList>
            <person name="de Groot N.N."/>
        </authorList>
    </citation>
    <scope>NUCLEOTIDE SEQUENCE [LARGE SCALE GENOMIC DNA]</scope>
    <source>
        <strain evidence="2 3">CGMCC 4.5506</strain>
    </source>
</reference>
<dbReference type="AlphaFoldDB" id="A0A1G6Z941"/>
<evidence type="ECO:0000313" key="2">
    <source>
        <dbReference type="EMBL" id="SDD98296.1"/>
    </source>
</evidence>
<feature type="region of interest" description="Disordered" evidence="1">
    <location>
        <begin position="85"/>
        <end position="110"/>
    </location>
</feature>
<feature type="compositionally biased region" description="Basic and acidic residues" evidence="1">
    <location>
        <begin position="85"/>
        <end position="104"/>
    </location>
</feature>
<name>A0A1G6Z941_9PSEU</name>
<organism evidence="2 3">
    <name type="scientific">Prauserella marina</name>
    <dbReference type="NCBI Taxonomy" id="530584"/>
    <lineage>
        <taxon>Bacteria</taxon>
        <taxon>Bacillati</taxon>
        <taxon>Actinomycetota</taxon>
        <taxon>Actinomycetes</taxon>
        <taxon>Pseudonocardiales</taxon>
        <taxon>Pseudonocardiaceae</taxon>
        <taxon>Prauserella</taxon>
    </lineage>
</organism>
<proteinExistence type="predicted"/>
<protein>
    <submittedName>
        <fullName evidence="2">Uncharacterized protein</fullName>
    </submittedName>
</protein>
<gene>
    <name evidence="2" type="ORF">SAMN05421630_115154</name>
</gene>